<feature type="compositionally biased region" description="Basic residues" evidence="1">
    <location>
        <begin position="89"/>
        <end position="104"/>
    </location>
</feature>
<proteinExistence type="predicted"/>
<comment type="caution">
    <text evidence="2">The sequence shown here is derived from an EMBL/GenBank/DDBJ whole genome shotgun (WGS) entry which is preliminary data.</text>
</comment>
<organism evidence="2 3">
    <name type="scientific">Liparis tanakae</name>
    <name type="common">Tanaka's snailfish</name>
    <dbReference type="NCBI Taxonomy" id="230148"/>
    <lineage>
        <taxon>Eukaryota</taxon>
        <taxon>Metazoa</taxon>
        <taxon>Chordata</taxon>
        <taxon>Craniata</taxon>
        <taxon>Vertebrata</taxon>
        <taxon>Euteleostomi</taxon>
        <taxon>Actinopterygii</taxon>
        <taxon>Neopterygii</taxon>
        <taxon>Teleostei</taxon>
        <taxon>Neoteleostei</taxon>
        <taxon>Acanthomorphata</taxon>
        <taxon>Eupercaria</taxon>
        <taxon>Perciformes</taxon>
        <taxon>Cottioidei</taxon>
        <taxon>Cottales</taxon>
        <taxon>Liparidae</taxon>
        <taxon>Liparis</taxon>
    </lineage>
</organism>
<sequence length="113" mass="12780">MTSRPENAQLSRSSFKGGETGALPPRAGELAGNRRDSGRVPARDALKIRQSTRRSEREMSRGSREREREREREEPDCSSSLTQGNARGKPGRRRRGRFLRRKKVQVSSDNGTQ</sequence>
<feature type="compositionally biased region" description="Basic and acidic residues" evidence="1">
    <location>
        <begin position="32"/>
        <end position="75"/>
    </location>
</feature>
<gene>
    <name evidence="2" type="ORF">EYF80_048647</name>
</gene>
<evidence type="ECO:0000313" key="3">
    <source>
        <dbReference type="Proteomes" id="UP000314294"/>
    </source>
</evidence>
<protein>
    <submittedName>
        <fullName evidence="2">Uncharacterized protein</fullName>
    </submittedName>
</protein>
<dbReference type="Proteomes" id="UP000314294">
    <property type="component" value="Unassembled WGS sequence"/>
</dbReference>
<dbReference type="AlphaFoldDB" id="A0A4Z2FJ03"/>
<name>A0A4Z2FJ03_9TELE</name>
<evidence type="ECO:0000256" key="1">
    <source>
        <dbReference type="SAM" id="MobiDB-lite"/>
    </source>
</evidence>
<keyword evidence="3" id="KW-1185">Reference proteome</keyword>
<feature type="compositionally biased region" description="Polar residues" evidence="1">
    <location>
        <begin position="1"/>
        <end position="14"/>
    </location>
</feature>
<reference evidence="2 3" key="1">
    <citation type="submission" date="2019-03" db="EMBL/GenBank/DDBJ databases">
        <title>First draft genome of Liparis tanakae, snailfish: a comprehensive survey of snailfish specific genes.</title>
        <authorList>
            <person name="Kim W."/>
            <person name="Song I."/>
            <person name="Jeong J.-H."/>
            <person name="Kim D."/>
            <person name="Kim S."/>
            <person name="Ryu S."/>
            <person name="Song J.Y."/>
            <person name="Lee S.K."/>
        </authorList>
    </citation>
    <scope>NUCLEOTIDE SEQUENCE [LARGE SCALE GENOMIC DNA]</scope>
    <source>
        <tissue evidence="2">Muscle</tissue>
    </source>
</reference>
<evidence type="ECO:0000313" key="2">
    <source>
        <dbReference type="EMBL" id="TNN41187.1"/>
    </source>
</evidence>
<feature type="region of interest" description="Disordered" evidence="1">
    <location>
        <begin position="1"/>
        <end position="113"/>
    </location>
</feature>
<dbReference type="EMBL" id="SRLO01001128">
    <property type="protein sequence ID" value="TNN41187.1"/>
    <property type="molecule type" value="Genomic_DNA"/>
</dbReference>
<accession>A0A4Z2FJ03</accession>